<dbReference type="Gene3D" id="2.40.30.110">
    <property type="entry name" value="Aminomethyltransferase beta-barrel domains"/>
    <property type="match status" value="1"/>
</dbReference>
<protein>
    <submittedName>
        <fullName evidence="3">Aminomethyl transferase family protein</fullName>
    </submittedName>
</protein>
<dbReference type="InterPro" id="IPR027266">
    <property type="entry name" value="TrmE/GcvT-like"/>
</dbReference>
<dbReference type="AlphaFoldDB" id="A0A6B0Y2I8"/>
<dbReference type="PANTHER" id="PTHR43757">
    <property type="entry name" value="AMINOMETHYLTRANSFERASE"/>
    <property type="match status" value="1"/>
</dbReference>
<comment type="caution">
    <text evidence="3">The sequence shown here is derived from an EMBL/GenBank/DDBJ whole genome shotgun (WGS) entry which is preliminary data.</text>
</comment>
<dbReference type="GO" id="GO:0016740">
    <property type="term" value="F:transferase activity"/>
    <property type="evidence" value="ECO:0007669"/>
    <property type="project" value="UniProtKB-KW"/>
</dbReference>
<dbReference type="Gene3D" id="3.30.70.1400">
    <property type="entry name" value="Aminomethyltransferase beta-barrel domains"/>
    <property type="match status" value="1"/>
</dbReference>
<keyword evidence="3" id="KW-0808">Transferase</keyword>
<sequence length="230" mass="24787">QTILVLAGPKARDVLSACARGDWSREAFPWLGVRECFIGFSPATVLGVSFSGELAYEIHVPNASLYATYMALRNAGKAHGMKLFGGRAIESMRMEKGFMHWKADLITEFDPFETGLGRFVRLGKGDFIGKDALLGRQAEGPRRKLVTLKIDAINAPAHRGASLMQDDAVVGTITSGDWGHRVGLNLAFAFVDAELASEGSTMLLDLCGDLIGAEVIAPSPYDPSHALAHR</sequence>
<evidence type="ECO:0000259" key="2">
    <source>
        <dbReference type="Pfam" id="PF08669"/>
    </source>
</evidence>
<dbReference type="InterPro" id="IPR006222">
    <property type="entry name" value="GCVT_N"/>
</dbReference>
<dbReference type="SUPFAM" id="SSF101790">
    <property type="entry name" value="Aminomethyltransferase beta-barrel domain"/>
    <property type="match status" value="1"/>
</dbReference>
<dbReference type="Gene3D" id="3.30.1360.120">
    <property type="entry name" value="Probable tRNA modification gtpase trme, domain 1"/>
    <property type="match status" value="1"/>
</dbReference>
<feature type="non-terminal residue" evidence="3">
    <location>
        <position position="1"/>
    </location>
</feature>
<dbReference type="InterPro" id="IPR029043">
    <property type="entry name" value="GcvT/YgfZ_C"/>
</dbReference>
<dbReference type="Pfam" id="PF01571">
    <property type="entry name" value="GCV_T"/>
    <property type="match status" value="1"/>
</dbReference>
<gene>
    <name evidence="3" type="ORF">F4Y60_09395</name>
</gene>
<dbReference type="Pfam" id="PF08669">
    <property type="entry name" value="GCV_T_C"/>
    <property type="match status" value="1"/>
</dbReference>
<feature type="domain" description="GCVT N-terminal" evidence="1">
    <location>
        <begin position="3"/>
        <end position="124"/>
    </location>
</feature>
<proteinExistence type="predicted"/>
<dbReference type="InterPro" id="IPR028896">
    <property type="entry name" value="GcvT/YgfZ/DmdA"/>
</dbReference>
<dbReference type="EMBL" id="VXRY01000373">
    <property type="protein sequence ID" value="MXY34287.1"/>
    <property type="molecule type" value="Genomic_DNA"/>
</dbReference>
<accession>A0A6B0Y2I8</accession>
<dbReference type="SUPFAM" id="SSF103025">
    <property type="entry name" value="Folate-binding domain"/>
    <property type="match status" value="1"/>
</dbReference>
<name>A0A6B0Y2I8_9RHOB</name>
<reference evidence="3" key="1">
    <citation type="submission" date="2019-09" db="EMBL/GenBank/DDBJ databases">
        <title>Characterisation of the sponge microbiome using genome-centric metagenomics.</title>
        <authorList>
            <person name="Engelberts J.P."/>
            <person name="Robbins S.J."/>
            <person name="De Goeij J.M."/>
            <person name="Aranda M."/>
            <person name="Bell S.C."/>
            <person name="Webster N.S."/>
        </authorList>
    </citation>
    <scope>NUCLEOTIDE SEQUENCE</scope>
    <source>
        <strain evidence="3">SB0664_bin_43</strain>
    </source>
</reference>
<dbReference type="PANTHER" id="PTHR43757:SF2">
    <property type="entry name" value="AMINOMETHYLTRANSFERASE, MITOCHONDRIAL"/>
    <property type="match status" value="1"/>
</dbReference>
<dbReference type="InterPro" id="IPR013977">
    <property type="entry name" value="GcvT_C"/>
</dbReference>
<evidence type="ECO:0000259" key="1">
    <source>
        <dbReference type="Pfam" id="PF01571"/>
    </source>
</evidence>
<evidence type="ECO:0000313" key="3">
    <source>
        <dbReference type="EMBL" id="MXY34287.1"/>
    </source>
</evidence>
<organism evidence="3">
    <name type="scientific">Boseongicola sp. SB0664_bin_43</name>
    <dbReference type="NCBI Taxonomy" id="2604844"/>
    <lineage>
        <taxon>Bacteria</taxon>
        <taxon>Pseudomonadati</taxon>
        <taxon>Pseudomonadota</taxon>
        <taxon>Alphaproteobacteria</taxon>
        <taxon>Rhodobacterales</taxon>
        <taxon>Paracoccaceae</taxon>
        <taxon>Boseongicola</taxon>
    </lineage>
</organism>
<feature type="domain" description="Aminomethyltransferase C-terminal" evidence="2">
    <location>
        <begin position="143"/>
        <end position="222"/>
    </location>
</feature>